<sequence>MSGAQQYARAGPSSTRLPNSRLVQWQMAGTSLYIRIALSLCAGMQMYRVKSWSHL</sequence>
<gene>
    <name evidence="1" type="ORF">SS50377_18272</name>
</gene>
<evidence type="ECO:0000313" key="1">
    <source>
        <dbReference type="EMBL" id="EST41967.1"/>
    </source>
</evidence>
<proteinExistence type="predicted"/>
<name>V6LBY0_9EUKA</name>
<accession>V6LBY0</accession>
<dbReference type="AlphaFoldDB" id="V6LBY0"/>
<organism evidence="1">
    <name type="scientific">Spironucleus salmonicida</name>
    <dbReference type="NCBI Taxonomy" id="348837"/>
    <lineage>
        <taxon>Eukaryota</taxon>
        <taxon>Metamonada</taxon>
        <taxon>Diplomonadida</taxon>
        <taxon>Hexamitidae</taxon>
        <taxon>Hexamitinae</taxon>
        <taxon>Spironucleus</taxon>
    </lineage>
</organism>
<reference evidence="1" key="1">
    <citation type="journal article" date="2014" name="PLoS Genet.">
        <title>The Genome of Spironucleus salmonicida Highlights a Fish Pathogen Adapted to Fluctuating Environments.</title>
        <authorList>
            <person name="Xu F."/>
            <person name="Jerlstrom-Hultqvist J."/>
            <person name="Einarsson E."/>
            <person name="Astvaldsson A."/>
            <person name="Svard S.G."/>
            <person name="Andersson J.O."/>
        </authorList>
    </citation>
    <scope>NUCLEOTIDE SEQUENCE</scope>
</reference>
<dbReference type="EMBL" id="KI546166">
    <property type="protein sequence ID" value="EST41967.1"/>
    <property type="molecule type" value="Genomic_DNA"/>
</dbReference>
<protein>
    <submittedName>
        <fullName evidence="1">Uncharacterized protein</fullName>
    </submittedName>
</protein>